<dbReference type="CDD" id="cd14789">
    <property type="entry name" value="Tiki"/>
    <property type="match status" value="1"/>
</dbReference>
<evidence type="ECO:0000256" key="11">
    <source>
        <dbReference type="ARBA" id="ARBA00023136"/>
    </source>
</evidence>
<name>A0A444H8V7_9FLAO</name>
<feature type="signal peptide" evidence="13">
    <location>
        <begin position="1"/>
        <end position="22"/>
    </location>
</feature>
<dbReference type="RefSeq" id="WP_128390155.1">
    <property type="nucleotide sequence ID" value="NZ_SBII01000008.1"/>
</dbReference>
<dbReference type="AlphaFoldDB" id="A0A444H8V7"/>
<keyword evidence="5" id="KW-0812">Transmembrane</keyword>
<evidence type="ECO:0000256" key="1">
    <source>
        <dbReference type="ARBA" id="ARBA00001936"/>
    </source>
</evidence>
<evidence type="ECO:0000313" key="14">
    <source>
        <dbReference type="EMBL" id="RWW99605.1"/>
    </source>
</evidence>
<evidence type="ECO:0000256" key="8">
    <source>
        <dbReference type="ARBA" id="ARBA00022801"/>
    </source>
</evidence>
<evidence type="ECO:0000256" key="2">
    <source>
        <dbReference type="ARBA" id="ARBA00001941"/>
    </source>
</evidence>
<evidence type="ECO:0000256" key="12">
    <source>
        <dbReference type="ARBA" id="ARBA00023180"/>
    </source>
</evidence>
<evidence type="ECO:0000256" key="7">
    <source>
        <dbReference type="ARBA" id="ARBA00022729"/>
    </source>
</evidence>
<dbReference type="Proteomes" id="UP000287527">
    <property type="component" value="Unassembled WGS sequence"/>
</dbReference>
<feature type="chain" id="PRO_5018970513" evidence="13">
    <location>
        <begin position="23"/>
        <end position="294"/>
    </location>
</feature>
<dbReference type="OrthoDB" id="9798714at2"/>
<accession>A0A444H8V7</accession>
<dbReference type="EMBL" id="SBII01000008">
    <property type="protein sequence ID" value="RWW99605.1"/>
    <property type="molecule type" value="Genomic_DNA"/>
</dbReference>
<proteinExistence type="predicted"/>
<evidence type="ECO:0000256" key="5">
    <source>
        <dbReference type="ARBA" id="ARBA00022692"/>
    </source>
</evidence>
<organism evidence="14 15">
    <name type="scientific">Flavobacterium cerinum</name>
    <dbReference type="NCBI Taxonomy" id="2502784"/>
    <lineage>
        <taxon>Bacteria</taxon>
        <taxon>Pseudomonadati</taxon>
        <taxon>Bacteroidota</taxon>
        <taxon>Flavobacteriia</taxon>
        <taxon>Flavobacteriales</taxon>
        <taxon>Flavobacteriaceae</taxon>
        <taxon>Flavobacterium</taxon>
    </lineage>
</organism>
<gene>
    <name evidence="14" type="ORF">EPI11_11675</name>
</gene>
<comment type="cofactor">
    <cofactor evidence="2">
        <name>Co(2+)</name>
        <dbReference type="ChEBI" id="CHEBI:48828"/>
    </cofactor>
</comment>
<keyword evidence="6" id="KW-0479">Metal-binding</keyword>
<comment type="cofactor">
    <cofactor evidence="1">
        <name>Mn(2+)</name>
        <dbReference type="ChEBI" id="CHEBI:29035"/>
    </cofactor>
</comment>
<keyword evidence="10" id="KW-0482">Metalloprotease</keyword>
<evidence type="ECO:0000256" key="9">
    <source>
        <dbReference type="ARBA" id="ARBA00022989"/>
    </source>
</evidence>
<evidence type="ECO:0000256" key="4">
    <source>
        <dbReference type="ARBA" id="ARBA00022670"/>
    </source>
</evidence>
<dbReference type="GO" id="GO:0046872">
    <property type="term" value="F:metal ion binding"/>
    <property type="evidence" value="ECO:0007669"/>
    <property type="project" value="UniProtKB-KW"/>
</dbReference>
<evidence type="ECO:0000256" key="3">
    <source>
        <dbReference type="ARBA" id="ARBA00004479"/>
    </source>
</evidence>
<dbReference type="GO" id="GO:0004222">
    <property type="term" value="F:metalloendopeptidase activity"/>
    <property type="evidence" value="ECO:0007669"/>
    <property type="project" value="TreeGrafter"/>
</dbReference>
<evidence type="ECO:0000256" key="6">
    <source>
        <dbReference type="ARBA" id="ARBA00022723"/>
    </source>
</evidence>
<dbReference type="InterPro" id="IPR040230">
    <property type="entry name" value="TIKI1/2-like"/>
</dbReference>
<dbReference type="GO" id="GO:0030178">
    <property type="term" value="P:negative regulation of Wnt signaling pathway"/>
    <property type="evidence" value="ECO:0007669"/>
    <property type="project" value="InterPro"/>
</dbReference>
<keyword evidence="11" id="KW-0472">Membrane</keyword>
<sequence length="294" mass="32914">MKKVTFLIAALSFTLFSNAQQAKTVKQPKQEKNENSLLWKIEGNGLTQPSYVYGTIHMLCAPDFEIKEKVNTAFNNSPNLVMEVDMDDPKELQEMQNIMKSETTLSSLLTDEEEKKADVILKSAVGMSLKQADNMSPLGLMSLSIMSSYACPPTDIKMYEVEFLTKAMAQNKKIGGLETIADQMAAVGNSYTIQEILKQMELKGEYSNLLAEMTKAYKEQNLAKLYEIVTDKRFMDENAKKAMLTVRNEKWIAKMPAIMKQESTFFAVGAGHLYGNDGVIALLKNKGFKVTPVQ</sequence>
<protein>
    <submittedName>
        <fullName evidence="14">TraB/GumN family protein</fullName>
    </submittedName>
</protein>
<dbReference type="Pfam" id="PF01963">
    <property type="entry name" value="TraB_PrgY_gumN"/>
    <property type="match status" value="1"/>
</dbReference>
<reference evidence="14 15" key="1">
    <citation type="submission" date="2019-01" db="EMBL/GenBank/DDBJ databases">
        <title>Flavobacterium sp. nov.,isolated from freshwater.</title>
        <authorList>
            <person name="Zhang R."/>
            <person name="Du Z.-J."/>
        </authorList>
    </citation>
    <scope>NUCLEOTIDE SEQUENCE [LARGE SCALE GENOMIC DNA]</scope>
    <source>
        <strain evidence="14 15">1E403</strain>
    </source>
</reference>
<dbReference type="GO" id="GO:0006508">
    <property type="term" value="P:proteolysis"/>
    <property type="evidence" value="ECO:0007669"/>
    <property type="project" value="UniProtKB-KW"/>
</dbReference>
<keyword evidence="4" id="KW-0645">Protease</keyword>
<dbReference type="GO" id="GO:0016020">
    <property type="term" value="C:membrane"/>
    <property type="evidence" value="ECO:0007669"/>
    <property type="project" value="UniProtKB-SubCell"/>
</dbReference>
<evidence type="ECO:0000256" key="10">
    <source>
        <dbReference type="ARBA" id="ARBA00023049"/>
    </source>
</evidence>
<comment type="subcellular location">
    <subcellularLocation>
        <location evidence="3">Membrane</location>
        <topology evidence="3">Single-pass type I membrane protein</topology>
    </subcellularLocation>
</comment>
<evidence type="ECO:0000313" key="15">
    <source>
        <dbReference type="Proteomes" id="UP000287527"/>
    </source>
</evidence>
<comment type="caution">
    <text evidence="14">The sequence shown here is derived from an EMBL/GenBank/DDBJ whole genome shotgun (WGS) entry which is preliminary data.</text>
</comment>
<keyword evidence="15" id="KW-1185">Reference proteome</keyword>
<keyword evidence="8" id="KW-0378">Hydrolase</keyword>
<keyword evidence="9" id="KW-1133">Transmembrane helix</keyword>
<dbReference type="InterPro" id="IPR002816">
    <property type="entry name" value="TraB/PrgY/GumN_fam"/>
</dbReference>
<keyword evidence="7 13" id="KW-0732">Signal</keyword>
<keyword evidence="12" id="KW-0325">Glycoprotein</keyword>
<dbReference type="PANTHER" id="PTHR31120:SF6">
    <property type="entry name" value="METALLOPROTEASE TIKI HOMOLOG"/>
    <property type="match status" value="1"/>
</dbReference>
<dbReference type="PANTHER" id="PTHR31120">
    <property type="entry name" value="METALLOPROTEASE TIKI"/>
    <property type="match status" value="1"/>
</dbReference>
<evidence type="ECO:0000256" key="13">
    <source>
        <dbReference type="SAM" id="SignalP"/>
    </source>
</evidence>